<dbReference type="OrthoDB" id="9799482at2"/>
<dbReference type="Gene3D" id="1.20.120.530">
    <property type="entry name" value="GntR ligand-binding domain-like"/>
    <property type="match status" value="1"/>
</dbReference>
<proteinExistence type="predicted"/>
<dbReference type="PROSITE" id="PS50949">
    <property type="entry name" value="HTH_GNTR"/>
    <property type="match status" value="1"/>
</dbReference>
<dbReference type="Pfam" id="PF07729">
    <property type="entry name" value="FCD"/>
    <property type="match status" value="1"/>
</dbReference>
<dbReference type="AlphaFoldDB" id="A0A329TV65"/>
<evidence type="ECO:0000313" key="5">
    <source>
        <dbReference type="EMBL" id="RAW52556.1"/>
    </source>
</evidence>
<dbReference type="GO" id="GO:0003677">
    <property type="term" value="F:DNA binding"/>
    <property type="evidence" value="ECO:0007669"/>
    <property type="project" value="UniProtKB-KW"/>
</dbReference>
<accession>A0A329TV65</accession>
<organism evidence="5 6">
    <name type="scientific">Faecalibacterium prausnitzii</name>
    <dbReference type="NCBI Taxonomy" id="853"/>
    <lineage>
        <taxon>Bacteria</taxon>
        <taxon>Bacillati</taxon>
        <taxon>Bacillota</taxon>
        <taxon>Clostridia</taxon>
        <taxon>Eubacteriales</taxon>
        <taxon>Oscillospiraceae</taxon>
        <taxon>Faecalibacterium</taxon>
    </lineage>
</organism>
<gene>
    <name evidence="5" type="ORF">C4N26_12735</name>
</gene>
<evidence type="ECO:0000313" key="6">
    <source>
        <dbReference type="Proteomes" id="UP000251144"/>
    </source>
</evidence>
<sequence>MFNAVQKENQPLAERVAEQIAQLIQERELKEGDRLPNEFDLAQELGVGRGTIREAVKQLVARNILTIQRGKGTFVTQNPGIVEDPFGFNYEQDQQKLGLDLLEIRMVIEPWIAEQAARKATLEDIREIYDLCDRVERLICQDASHLEEDIRFHVAIAQASKNIVVPKIIPVINRSVDMLIAMTHSALLQETIETHRAIADGIAAHDPEKAREAMQQHLKYNWDCIHQKLAQEEKDI</sequence>
<dbReference type="RefSeq" id="WP_158401621.1">
    <property type="nucleotide sequence ID" value="NZ_PRLB01000015.1"/>
</dbReference>
<dbReference type="InterPro" id="IPR000524">
    <property type="entry name" value="Tscrpt_reg_HTH_GntR"/>
</dbReference>
<name>A0A329TV65_9FIRM</name>
<dbReference type="PANTHER" id="PTHR43537">
    <property type="entry name" value="TRANSCRIPTIONAL REGULATOR, GNTR FAMILY"/>
    <property type="match status" value="1"/>
</dbReference>
<dbReference type="InterPro" id="IPR011711">
    <property type="entry name" value="GntR_C"/>
</dbReference>
<dbReference type="Gene3D" id="1.10.10.10">
    <property type="entry name" value="Winged helix-like DNA-binding domain superfamily/Winged helix DNA-binding domain"/>
    <property type="match status" value="1"/>
</dbReference>
<dbReference type="PANTHER" id="PTHR43537:SF5">
    <property type="entry name" value="UXU OPERON TRANSCRIPTIONAL REGULATOR"/>
    <property type="match status" value="1"/>
</dbReference>
<dbReference type="Pfam" id="PF00392">
    <property type="entry name" value="GntR"/>
    <property type="match status" value="1"/>
</dbReference>
<dbReference type="SUPFAM" id="SSF48008">
    <property type="entry name" value="GntR ligand-binding domain-like"/>
    <property type="match status" value="1"/>
</dbReference>
<evidence type="ECO:0000256" key="3">
    <source>
        <dbReference type="ARBA" id="ARBA00023163"/>
    </source>
</evidence>
<dbReference type="SUPFAM" id="SSF46785">
    <property type="entry name" value="Winged helix' DNA-binding domain"/>
    <property type="match status" value="1"/>
</dbReference>
<dbReference type="Proteomes" id="UP000251144">
    <property type="component" value="Unassembled WGS sequence"/>
</dbReference>
<reference evidence="5 6" key="1">
    <citation type="submission" date="2018-02" db="EMBL/GenBank/DDBJ databases">
        <title>Complete genome sequencing of Faecalibacterium prausnitzii strains isolated from the human gut.</title>
        <authorList>
            <person name="Fitzgerald B.C."/>
            <person name="Shkoporov A.N."/>
            <person name="Ross P.R."/>
            <person name="Hill C."/>
        </authorList>
    </citation>
    <scope>NUCLEOTIDE SEQUENCE [LARGE SCALE GENOMIC DNA]</scope>
    <source>
        <strain evidence="5 6">APC942/32-1</strain>
    </source>
</reference>
<comment type="caution">
    <text evidence="5">The sequence shown here is derived from an EMBL/GenBank/DDBJ whole genome shotgun (WGS) entry which is preliminary data.</text>
</comment>
<dbReference type="SMART" id="SM00345">
    <property type="entry name" value="HTH_GNTR"/>
    <property type="match status" value="1"/>
</dbReference>
<dbReference type="CDD" id="cd07377">
    <property type="entry name" value="WHTH_GntR"/>
    <property type="match status" value="1"/>
</dbReference>
<evidence type="ECO:0000256" key="1">
    <source>
        <dbReference type="ARBA" id="ARBA00023015"/>
    </source>
</evidence>
<dbReference type="InterPro" id="IPR036390">
    <property type="entry name" value="WH_DNA-bd_sf"/>
</dbReference>
<keyword evidence="2" id="KW-0238">DNA-binding</keyword>
<dbReference type="GO" id="GO:0003700">
    <property type="term" value="F:DNA-binding transcription factor activity"/>
    <property type="evidence" value="ECO:0007669"/>
    <property type="project" value="InterPro"/>
</dbReference>
<evidence type="ECO:0000256" key="2">
    <source>
        <dbReference type="ARBA" id="ARBA00023125"/>
    </source>
</evidence>
<feature type="domain" description="HTH gntR-type" evidence="4">
    <location>
        <begin position="10"/>
        <end position="78"/>
    </location>
</feature>
<dbReference type="InterPro" id="IPR008920">
    <property type="entry name" value="TF_FadR/GntR_C"/>
</dbReference>
<keyword evidence="3" id="KW-0804">Transcription</keyword>
<dbReference type="SMART" id="SM00895">
    <property type="entry name" value="FCD"/>
    <property type="match status" value="1"/>
</dbReference>
<protein>
    <submittedName>
        <fullName evidence="5">FadR family transcriptional regulator</fullName>
    </submittedName>
</protein>
<dbReference type="PRINTS" id="PR00035">
    <property type="entry name" value="HTHGNTR"/>
</dbReference>
<keyword evidence="1" id="KW-0805">Transcription regulation</keyword>
<evidence type="ECO:0000259" key="4">
    <source>
        <dbReference type="PROSITE" id="PS50949"/>
    </source>
</evidence>
<dbReference type="EMBL" id="PRLB01000015">
    <property type="protein sequence ID" value="RAW52556.1"/>
    <property type="molecule type" value="Genomic_DNA"/>
</dbReference>
<dbReference type="InterPro" id="IPR036388">
    <property type="entry name" value="WH-like_DNA-bd_sf"/>
</dbReference>